<dbReference type="Proteomes" id="UP001153331">
    <property type="component" value="Unassembled WGS sequence"/>
</dbReference>
<proteinExistence type="predicted"/>
<name>A0ACC2I201_9PLEO</name>
<evidence type="ECO:0000313" key="2">
    <source>
        <dbReference type="Proteomes" id="UP001153331"/>
    </source>
</evidence>
<sequence length="132" mass="15041">MTKDRFRAKRTARNQSHKWQAVSEREDDQIAPKAAASSIDTLQRWAHATANIEQGGVRANEIQTMERIHDRYGIEGFSPSHSEDADLYAEETHADTELEVTTSQKRKQPMSPTRSIQSGTMYEPRGAEVNRR</sequence>
<protein>
    <submittedName>
        <fullName evidence="1">Uncharacterized protein</fullName>
    </submittedName>
</protein>
<gene>
    <name evidence="1" type="ORF">OPT61_g7584</name>
</gene>
<reference evidence="1" key="1">
    <citation type="submission" date="2022-11" db="EMBL/GenBank/DDBJ databases">
        <title>Genome Sequence of Boeremia exigua.</title>
        <authorList>
            <person name="Buettner E."/>
        </authorList>
    </citation>
    <scope>NUCLEOTIDE SEQUENCE</scope>
    <source>
        <strain evidence="1">CU02</strain>
    </source>
</reference>
<keyword evidence="2" id="KW-1185">Reference proteome</keyword>
<organism evidence="1 2">
    <name type="scientific">Boeremia exigua</name>
    <dbReference type="NCBI Taxonomy" id="749465"/>
    <lineage>
        <taxon>Eukaryota</taxon>
        <taxon>Fungi</taxon>
        <taxon>Dikarya</taxon>
        <taxon>Ascomycota</taxon>
        <taxon>Pezizomycotina</taxon>
        <taxon>Dothideomycetes</taxon>
        <taxon>Pleosporomycetidae</taxon>
        <taxon>Pleosporales</taxon>
        <taxon>Pleosporineae</taxon>
        <taxon>Didymellaceae</taxon>
        <taxon>Boeremia</taxon>
    </lineage>
</organism>
<evidence type="ECO:0000313" key="1">
    <source>
        <dbReference type="EMBL" id="KAJ8109271.1"/>
    </source>
</evidence>
<dbReference type="EMBL" id="JAPHNI010000633">
    <property type="protein sequence ID" value="KAJ8109271.1"/>
    <property type="molecule type" value="Genomic_DNA"/>
</dbReference>
<comment type="caution">
    <text evidence="1">The sequence shown here is derived from an EMBL/GenBank/DDBJ whole genome shotgun (WGS) entry which is preliminary data.</text>
</comment>
<accession>A0ACC2I201</accession>